<dbReference type="Proteomes" id="UP000623269">
    <property type="component" value="Unassembled WGS sequence"/>
</dbReference>
<comment type="caution">
    <text evidence="3">The sequence shown here is derived from an EMBL/GenBank/DDBJ whole genome shotgun (WGS) entry which is preliminary data.</text>
</comment>
<proteinExistence type="predicted"/>
<organism evidence="3 4">
    <name type="scientific">Mobilitalea sibirica</name>
    <dbReference type="NCBI Taxonomy" id="1462919"/>
    <lineage>
        <taxon>Bacteria</taxon>
        <taxon>Bacillati</taxon>
        <taxon>Bacillota</taxon>
        <taxon>Clostridia</taxon>
        <taxon>Lachnospirales</taxon>
        <taxon>Lachnospiraceae</taxon>
        <taxon>Mobilitalea</taxon>
    </lineage>
</organism>
<evidence type="ECO:0000313" key="3">
    <source>
        <dbReference type="EMBL" id="MBH1940189.1"/>
    </source>
</evidence>
<keyword evidence="1" id="KW-0378">Hydrolase</keyword>
<dbReference type="InterPro" id="IPR027706">
    <property type="entry name" value="PGP_Pase"/>
</dbReference>
<dbReference type="Gene3D" id="3.40.50.1000">
    <property type="entry name" value="HAD superfamily/HAD-like"/>
    <property type="match status" value="1"/>
</dbReference>
<keyword evidence="4" id="KW-1185">Reference proteome</keyword>
<keyword evidence="2" id="KW-0460">Magnesium</keyword>
<gene>
    <name evidence="3" type="ORF">I5677_04675</name>
</gene>
<name>A0A8J7HCT4_9FIRM</name>
<dbReference type="NCBIfam" id="TIGR01662">
    <property type="entry name" value="HAD-SF-IIIA"/>
    <property type="match status" value="1"/>
</dbReference>
<dbReference type="EMBL" id="JAEAGR010000003">
    <property type="protein sequence ID" value="MBH1940189.1"/>
    <property type="molecule type" value="Genomic_DNA"/>
</dbReference>
<accession>A0A8J7HCT4</accession>
<dbReference type="AlphaFoldDB" id="A0A8J7HCT4"/>
<sequence length="172" mass="20070">MLRMFYPKRIADSAYVIDYKKLYEEGYRGIIFDIDNTLVEHGADADQRAINLIAQIKKIGFEVCLISNNKEERVSRFNREIKVRVIHNAQKPAKKNFIKATKLMGTSIDHTVFIGDQLFTDVFGANRVGMMTYYVKPIGPKEEIQIVLKRKLERVVLYHYRKDIKEGKIKVQ</sequence>
<dbReference type="InterPro" id="IPR036412">
    <property type="entry name" value="HAD-like_sf"/>
</dbReference>
<dbReference type="InterPro" id="IPR010021">
    <property type="entry name" value="PGPP1/Gep4"/>
</dbReference>
<dbReference type="GO" id="GO:0008962">
    <property type="term" value="F:phosphatidylglycerophosphatase activity"/>
    <property type="evidence" value="ECO:0007669"/>
    <property type="project" value="InterPro"/>
</dbReference>
<protein>
    <submittedName>
        <fullName evidence="3">YqeG family HAD IIIA-type phosphatase</fullName>
    </submittedName>
</protein>
<dbReference type="RefSeq" id="WP_197660407.1">
    <property type="nucleotide sequence ID" value="NZ_JAEAGR010000003.1"/>
</dbReference>
<dbReference type="PANTHER" id="PTHR46470">
    <property type="entry name" value="N-ACYLNEURAMINATE-9-PHOSPHATASE"/>
    <property type="match status" value="1"/>
</dbReference>
<dbReference type="NCBIfam" id="TIGR01668">
    <property type="entry name" value="YqeG_hyp_ppase"/>
    <property type="match status" value="1"/>
</dbReference>
<dbReference type="InterPro" id="IPR006549">
    <property type="entry name" value="HAD-SF_hydro_IIIA"/>
</dbReference>
<evidence type="ECO:0000256" key="1">
    <source>
        <dbReference type="ARBA" id="ARBA00022801"/>
    </source>
</evidence>
<dbReference type="SUPFAM" id="SSF56784">
    <property type="entry name" value="HAD-like"/>
    <property type="match status" value="1"/>
</dbReference>
<reference evidence="3" key="1">
    <citation type="submission" date="2020-12" db="EMBL/GenBank/DDBJ databases">
        <title>M. sibirica DSM 26468T genome.</title>
        <authorList>
            <person name="Thieme N."/>
            <person name="Rettenmaier R."/>
            <person name="Zverlov V."/>
            <person name="Liebl W."/>
        </authorList>
    </citation>
    <scope>NUCLEOTIDE SEQUENCE</scope>
    <source>
        <strain evidence="3">DSM 26468</strain>
    </source>
</reference>
<dbReference type="Pfam" id="PF09419">
    <property type="entry name" value="PGP_phosphatase"/>
    <property type="match status" value="1"/>
</dbReference>
<evidence type="ECO:0000256" key="2">
    <source>
        <dbReference type="ARBA" id="ARBA00022842"/>
    </source>
</evidence>
<dbReference type="InterPro" id="IPR023214">
    <property type="entry name" value="HAD_sf"/>
</dbReference>
<dbReference type="InterPro" id="IPR051400">
    <property type="entry name" value="HAD-like_hydrolase"/>
</dbReference>
<evidence type="ECO:0000313" key="4">
    <source>
        <dbReference type="Proteomes" id="UP000623269"/>
    </source>
</evidence>
<dbReference type="GO" id="GO:0009231">
    <property type="term" value="P:riboflavin biosynthetic process"/>
    <property type="evidence" value="ECO:0007669"/>
    <property type="project" value="TreeGrafter"/>
</dbReference>
<dbReference type="PANTHER" id="PTHR46470:SF4">
    <property type="entry name" value="5-AMINO-6-(5-PHOSPHO-D-RIBITYLAMINO)URACIL PHOSPHATASE YIGB"/>
    <property type="match status" value="1"/>
</dbReference>